<dbReference type="HOGENOM" id="CLU_1498590_0_0_1"/>
<evidence type="ECO:0000256" key="1">
    <source>
        <dbReference type="SAM" id="MobiDB-lite"/>
    </source>
</evidence>
<feature type="compositionally biased region" description="Basic and acidic residues" evidence="1">
    <location>
        <begin position="18"/>
        <end position="33"/>
    </location>
</feature>
<feature type="region of interest" description="Disordered" evidence="1">
    <location>
        <begin position="156"/>
        <end position="180"/>
    </location>
</feature>
<feature type="region of interest" description="Disordered" evidence="1">
    <location>
        <begin position="1"/>
        <end position="36"/>
    </location>
</feature>
<evidence type="ECO:0000313" key="3">
    <source>
        <dbReference type="Proteomes" id="UP000008021"/>
    </source>
</evidence>
<proteinExistence type="predicted"/>
<name>A0A0E0C011_9ORYZ</name>
<keyword evidence="3" id="KW-1185">Reference proteome</keyword>
<dbReference type="Proteomes" id="UP000008021">
    <property type="component" value="Chromosome 1"/>
</dbReference>
<reference evidence="2" key="2">
    <citation type="submission" date="2018-05" db="EMBL/GenBank/DDBJ databases">
        <title>OmerRS3 (Oryza meridionalis Reference Sequence Version 3).</title>
        <authorList>
            <person name="Zhang J."/>
            <person name="Kudrna D."/>
            <person name="Lee S."/>
            <person name="Talag J."/>
            <person name="Welchert J."/>
            <person name="Wing R.A."/>
        </authorList>
    </citation>
    <scope>NUCLEOTIDE SEQUENCE [LARGE SCALE GENOMIC DNA]</scope>
    <source>
        <strain evidence="2">cv. OR44</strain>
    </source>
</reference>
<dbReference type="Gramene" id="OMERI01G09570.1">
    <property type="protein sequence ID" value="OMERI01G09570.1"/>
    <property type="gene ID" value="OMERI01G09570"/>
</dbReference>
<protein>
    <submittedName>
        <fullName evidence="2">Uncharacterized protein</fullName>
    </submittedName>
</protein>
<evidence type="ECO:0000313" key="2">
    <source>
        <dbReference type="EnsemblPlants" id="OMERI01G09570.1"/>
    </source>
</evidence>
<dbReference type="EnsemblPlants" id="OMERI01G09570.1">
    <property type="protein sequence ID" value="OMERI01G09570.1"/>
    <property type="gene ID" value="OMERI01G09570"/>
</dbReference>
<organism evidence="2">
    <name type="scientific">Oryza meridionalis</name>
    <dbReference type="NCBI Taxonomy" id="40149"/>
    <lineage>
        <taxon>Eukaryota</taxon>
        <taxon>Viridiplantae</taxon>
        <taxon>Streptophyta</taxon>
        <taxon>Embryophyta</taxon>
        <taxon>Tracheophyta</taxon>
        <taxon>Spermatophyta</taxon>
        <taxon>Magnoliopsida</taxon>
        <taxon>Liliopsida</taxon>
        <taxon>Poales</taxon>
        <taxon>Poaceae</taxon>
        <taxon>BOP clade</taxon>
        <taxon>Oryzoideae</taxon>
        <taxon>Oryzeae</taxon>
        <taxon>Oryzinae</taxon>
        <taxon>Oryza</taxon>
    </lineage>
</organism>
<sequence length="180" mass="19636">MVTAERSRAPEQPLRDPAPGRRIREEDETGRFDEDLDLPLPMRFSSRTPSITSCSSNARTLNTLSPEPLARATSASARRRFLMYIVAPSAASTTARPVRIQVTTVRVVAADWPPAPPRGSVGALAAASAATAMARPQARLQQGGCRWGREWGGWRAPAAAPRSTRRRSALCRQRPHSDAR</sequence>
<reference evidence="2" key="1">
    <citation type="submission" date="2015-04" db="UniProtKB">
        <authorList>
            <consortium name="EnsemblPlants"/>
        </authorList>
    </citation>
    <scope>IDENTIFICATION</scope>
</reference>
<accession>A0A0E0C011</accession>
<dbReference type="AlphaFoldDB" id="A0A0E0C011"/>